<dbReference type="InterPro" id="IPR051447">
    <property type="entry name" value="Lipoprotein-release_system"/>
</dbReference>
<keyword evidence="12" id="KW-1185">Reference proteome</keyword>
<keyword evidence="4" id="KW-1003">Cell membrane</keyword>
<gene>
    <name evidence="11" type="ORF">G8770_21020</name>
</gene>
<name>A0A9E5MPQ4_9GAMM</name>
<reference evidence="11" key="1">
    <citation type="submission" date="2020-03" db="EMBL/GenBank/DDBJ databases">
        <authorList>
            <person name="Guo F."/>
        </authorList>
    </citation>
    <scope>NUCLEOTIDE SEQUENCE</scope>
    <source>
        <strain evidence="11">JCM 30134</strain>
    </source>
</reference>
<evidence type="ECO:0000256" key="8">
    <source>
        <dbReference type="SAM" id="Phobius"/>
    </source>
</evidence>
<dbReference type="RefSeq" id="WP_167191655.1">
    <property type="nucleotide sequence ID" value="NZ_JAAONZ010000023.1"/>
</dbReference>
<evidence type="ECO:0000256" key="4">
    <source>
        <dbReference type="ARBA" id="ARBA00022475"/>
    </source>
</evidence>
<feature type="transmembrane region" description="Helical" evidence="8">
    <location>
        <begin position="381"/>
        <end position="401"/>
    </location>
</feature>
<sequence length="415" mass="45068">MIRFFNLFVGLRYAGARRRTQLVSFISGISILGLMLGVGLLLTVLSVMNGFEKELRDRILGIMPHGAIYFRYGIEDWPSVRDQLLENPEFIAAAPFVELQGMLSVGKKVQPTALYGIDVGSEQSVSVIADYVAPDVLEKLSAQEGGDNNAIVLGAGLAKNLNAQTGDRLTVLVPNSRNARELPKFKPMYLAGVIESGTELDYALALMNMEAASELSEFPGRVSGLRVKTQDLFSAPDAIYRQVRSMEYGYYGSDWTRTHGNLFHAVQMSKNLVGLLLFLIVAIAAFNVVSTLVMVVVDKQTDIAILKTLGASRGDILAIFVVQGAVIGALGTLLGVGFGVVGSLVAHDVVNALQSLFHVQFLDAEIYPVNYLPSELQLHDFLLVAGVSLLMSLLATLYPAWRASRVAPAEALRFE</sequence>
<proteinExistence type="inferred from homology"/>
<dbReference type="NCBIfam" id="TIGR02212">
    <property type="entry name" value="lolCE"/>
    <property type="match status" value="1"/>
</dbReference>
<dbReference type="GO" id="GO:0042953">
    <property type="term" value="P:lipoprotein transport"/>
    <property type="evidence" value="ECO:0007669"/>
    <property type="project" value="InterPro"/>
</dbReference>
<dbReference type="InterPro" id="IPR011925">
    <property type="entry name" value="LolCE_TM"/>
</dbReference>
<dbReference type="Proteomes" id="UP000787472">
    <property type="component" value="Unassembled WGS sequence"/>
</dbReference>
<evidence type="ECO:0000256" key="3">
    <source>
        <dbReference type="ARBA" id="ARBA00022448"/>
    </source>
</evidence>
<dbReference type="AlphaFoldDB" id="A0A9E5MPQ4"/>
<organism evidence="11 12">
    <name type="scientific">Pseudomaricurvus hydrocarbonicus</name>
    <dbReference type="NCBI Taxonomy" id="1470433"/>
    <lineage>
        <taxon>Bacteria</taxon>
        <taxon>Pseudomonadati</taxon>
        <taxon>Pseudomonadota</taxon>
        <taxon>Gammaproteobacteria</taxon>
        <taxon>Cellvibrionales</taxon>
        <taxon>Cellvibrionaceae</taxon>
        <taxon>Pseudomaricurvus</taxon>
    </lineage>
</organism>
<evidence type="ECO:0000313" key="12">
    <source>
        <dbReference type="Proteomes" id="UP000787472"/>
    </source>
</evidence>
<evidence type="ECO:0000256" key="5">
    <source>
        <dbReference type="ARBA" id="ARBA00022692"/>
    </source>
</evidence>
<evidence type="ECO:0000256" key="6">
    <source>
        <dbReference type="ARBA" id="ARBA00022989"/>
    </source>
</evidence>
<keyword evidence="5 8" id="KW-0812">Transmembrane</keyword>
<protein>
    <submittedName>
        <fullName evidence="11">Lipoprotein-releasing ABC transporter permease subunit</fullName>
    </submittedName>
</protein>
<evidence type="ECO:0000313" key="11">
    <source>
        <dbReference type="EMBL" id="NHO68037.1"/>
    </source>
</evidence>
<keyword evidence="7 8" id="KW-0472">Membrane</keyword>
<feature type="transmembrane region" description="Helical" evidence="8">
    <location>
        <begin position="272"/>
        <end position="297"/>
    </location>
</feature>
<dbReference type="GO" id="GO:0044874">
    <property type="term" value="P:lipoprotein localization to outer membrane"/>
    <property type="evidence" value="ECO:0007669"/>
    <property type="project" value="TreeGrafter"/>
</dbReference>
<dbReference type="InterPro" id="IPR003838">
    <property type="entry name" value="ABC3_permease_C"/>
</dbReference>
<keyword evidence="11" id="KW-0449">Lipoprotein</keyword>
<evidence type="ECO:0000256" key="2">
    <source>
        <dbReference type="ARBA" id="ARBA00005236"/>
    </source>
</evidence>
<dbReference type="Pfam" id="PF12704">
    <property type="entry name" value="MacB_PCD"/>
    <property type="match status" value="1"/>
</dbReference>
<feature type="transmembrane region" description="Helical" evidence="8">
    <location>
        <begin position="21"/>
        <end position="48"/>
    </location>
</feature>
<comment type="similarity">
    <text evidence="2">Belongs to the ABC-4 integral membrane protein family. LolC/E subfamily.</text>
</comment>
<dbReference type="Pfam" id="PF02687">
    <property type="entry name" value="FtsX"/>
    <property type="match status" value="1"/>
</dbReference>
<dbReference type="PANTHER" id="PTHR30489:SF0">
    <property type="entry name" value="LIPOPROTEIN-RELEASING SYSTEM TRANSMEMBRANE PROTEIN LOLE"/>
    <property type="match status" value="1"/>
</dbReference>
<evidence type="ECO:0000256" key="7">
    <source>
        <dbReference type="ARBA" id="ARBA00023136"/>
    </source>
</evidence>
<feature type="transmembrane region" description="Helical" evidence="8">
    <location>
        <begin position="317"/>
        <end position="346"/>
    </location>
</feature>
<feature type="domain" description="MacB-like periplasmic core" evidence="10">
    <location>
        <begin position="27"/>
        <end position="231"/>
    </location>
</feature>
<dbReference type="GO" id="GO:0098797">
    <property type="term" value="C:plasma membrane protein complex"/>
    <property type="evidence" value="ECO:0007669"/>
    <property type="project" value="TreeGrafter"/>
</dbReference>
<comment type="caution">
    <text evidence="11">The sequence shown here is derived from an EMBL/GenBank/DDBJ whole genome shotgun (WGS) entry which is preliminary data.</text>
</comment>
<keyword evidence="6 8" id="KW-1133">Transmembrane helix</keyword>
<accession>A0A9E5MPQ4</accession>
<evidence type="ECO:0000259" key="10">
    <source>
        <dbReference type="Pfam" id="PF12704"/>
    </source>
</evidence>
<keyword evidence="3" id="KW-0813">Transport</keyword>
<feature type="domain" description="ABC3 transporter permease C-terminal" evidence="9">
    <location>
        <begin position="275"/>
        <end position="407"/>
    </location>
</feature>
<dbReference type="EMBL" id="JAAONZ010000023">
    <property type="protein sequence ID" value="NHO68037.1"/>
    <property type="molecule type" value="Genomic_DNA"/>
</dbReference>
<dbReference type="PANTHER" id="PTHR30489">
    <property type="entry name" value="LIPOPROTEIN-RELEASING SYSTEM TRANSMEMBRANE PROTEIN LOLE"/>
    <property type="match status" value="1"/>
</dbReference>
<evidence type="ECO:0000259" key="9">
    <source>
        <dbReference type="Pfam" id="PF02687"/>
    </source>
</evidence>
<comment type="subcellular location">
    <subcellularLocation>
        <location evidence="1">Cell membrane</location>
        <topology evidence="1">Multi-pass membrane protein</topology>
    </subcellularLocation>
</comment>
<dbReference type="InterPro" id="IPR025857">
    <property type="entry name" value="MacB_PCD"/>
</dbReference>
<evidence type="ECO:0000256" key="1">
    <source>
        <dbReference type="ARBA" id="ARBA00004651"/>
    </source>
</evidence>